<name>A0A8J3J5R9_9ACTN</name>
<evidence type="ECO:0000313" key="1">
    <source>
        <dbReference type="EMBL" id="GID14663.1"/>
    </source>
</evidence>
<dbReference type="EMBL" id="BOMB01000032">
    <property type="protein sequence ID" value="GID14663.1"/>
    <property type="molecule type" value="Genomic_DNA"/>
</dbReference>
<dbReference type="AlphaFoldDB" id="A0A8J3J5R9"/>
<keyword evidence="2" id="KW-1185">Reference proteome</keyword>
<dbReference type="GO" id="GO:0005829">
    <property type="term" value="C:cytosol"/>
    <property type="evidence" value="ECO:0007669"/>
    <property type="project" value="TreeGrafter"/>
</dbReference>
<dbReference type="PANTHER" id="PTHR33221">
    <property type="entry name" value="WINGED HELIX-TURN-HELIX TRANSCRIPTIONAL REGULATOR, RRF2 FAMILY"/>
    <property type="match status" value="1"/>
</dbReference>
<evidence type="ECO:0000313" key="2">
    <source>
        <dbReference type="Proteomes" id="UP000612808"/>
    </source>
</evidence>
<dbReference type="Proteomes" id="UP000612808">
    <property type="component" value="Unassembled WGS sequence"/>
</dbReference>
<dbReference type="GO" id="GO:0003700">
    <property type="term" value="F:DNA-binding transcription factor activity"/>
    <property type="evidence" value="ECO:0007669"/>
    <property type="project" value="TreeGrafter"/>
</dbReference>
<gene>
    <name evidence="1" type="ORF">Aru02nite_55520</name>
</gene>
<comment type="caution">
    <text evidence="1">The sequence shown here is derived from an EMBL/GenBank/DDBJ whole genome shotgun (WGS) entry which is preliminary data.</text>
</comment>
<protein>
    <submittedName>
        <fullName evidence="1">Rrf2 family transcriptional regulator</fullName>
    </submittedName>
</protein>
<dbReference type="InterPro" id="IPR036388">
    <property type="entry name" value="WH-like_DNA-bd_sf"/>
</dbReference>
<dbReference type="PROSITE" id="PS51197">
    <property type="entry name" value="HTH_RRF2_2"/>
    <property type="match status" value="1"/>
</dbReference>
<sequence>MVRLSSRCTVAIHALTLLARSGDGQLQSSGEIADSLSSNPVAVRRLLGQLRDAGLVVSVEGHGGGWRLARPARRISLRDAYLAVEEGPVLPGYAHPPSEMCVVGRNMHAVLDEEFEQAERAMLDRLARTTIATMLARVLERERA</sequence>
<organism evidence="1 2">
    <name type="scientific">Actinocatenispora rupis</name>
    <dbReference type="NCBI Taxonomy" id="519421"/>
    <lineage>
        <taxon>Bacteria</taxon>
        <taxon>Bacillati</taxon>
        <taxon>Actinomycetota</taxon>
        <taxon>Actinomycetes</taxon>
        <taxon>Micromonosporales</taxon>
        <taxon>Micromonosporaceae</taxon>
        <taxon>Actinocatenispora</taxon>
    </lineage>
</organism>
<dbReference type="InterPro" id="IPR000944">
    <property type="entry name" value="Tscrpt_reg_Rrf2"/>
</dbReference>
<dbReference type="Gene3D" id="1.10.10.10">
    <property type="entry name" value="Winged helix-like DNA-binding domain superfamily/Winged helix DNA-binding domain"/>
    <property type="match status" value="1"/>
</dbReference>
<dbReference type="InterPro" id="IPR036390">
    <property type="entry name" value="WH_DNA-bd_sf"/>
</dbReference>
<reference evidence="1" key="1">
    <citation type="submission" date="2021-01" db="EMBL/GenBank/DDBJ databases">
        <title>Whole genome shotgun sequence of Actinocatenispora rupis NBRC 107355.</title>
        <authorList>
            <person name="Komaki H."/>
            <person name="Tamura T."/>
        </authorList>
    </citation>
    <scope>NUCLEOTIDE SEQUENCE</scope>
    <source>
        <strain evidence="1">NBRC 107355</strain>
    </source>
</reference>
<proteinExistence type="predicted"/>
<dbReference type="PANTHER" id="PTHR33221:SF15">
    <property type="entry name" value="HTH-TYPE TRANSCRIPTIONAL REGULATOR YWGB-RELATED"/>
    <property type="match status" value="1"/>
</dbReference>
<dbReference type="SUPFAM" id="SSF46785">
    <property type="entry name" value="Winged helix' DNA-binding domain"/>
    <property type="match status" value="1"/>
</dbReference>
<accession>A0A8J3J5R9</accession>
<dbReference type="Pfam" id="PF02082">
    <property type="entry name" value="Rrf2"/>
    <property type="match status" value="1"/>
</dbReference>